<feature type="domain" description="PDZ" evidence="5">
    <location>
        <begin position="50"/>
        <end position="140"/>
    </location>
</feature>
<organism evidence="6 7">
    <name type="scientific">Caenorhabditis angaria</name>
    <dbReference type="NCBI Taxonomy" id="860376"/>
    <lineage>
        <taxon>Eukaryota</taxon>
        <taxon>Metazoa</taxon>
        <taxon>Ecdysozoa</taxon>
        <taxon>Nematoda</taxon>
        <taxon>Chromadorea</taxon>
        <taxon>Rhabditida</taxon>
        <taxon>Rhabditina</taxon>
        <taxon>Rhabditomorpha</taxon>
        <taxon>Rhabditoidea</taxon>
        <taxon>Rhabditidae</taxon>
        <taxon>Peloderinae</taxon>
        <taxon>Caenorhabditis</taxon>
    </lineage>
</organism>
<evidence type="ECO:0000313" key="6">
    <source>
        <dbReference type="EMBL" id="CAI5439174.1"/>
    </source>
</evidence>
<reference evidence="6" key="1">
    <citation type="submission" date="2022-11" db="EMBL/GenBank/DDBJ databases">
        <authorList>
            <person name="Kikuchi T."/>
        </authorList>
    </citation>
    <scope>NUCLEOTIDE SEQUENCE</scope>
    <source>
        <strain evidence="6">PS1010</strain>
    </source>
</reference>
<dbReference type="Pfam" id="PF00595">
    <property type="entry name" value="PDZ"/>
    <property type="match status" value="1"/>
</dbReference>
<proteinExistence type="predicted"/>
<evidence type="ECO:0000256" key="2">
    <source>
        <dbReference type="ARBA" id="ARBA00022490"/>
    </source>
</evidence>
<dbReference type="GO" id="GO:0005737">
    <property type="term" value="C:cytoplasm"/>
    <property type="evidence" value="ECO:0007669"/>
    <property type="project" value="UniProtKB-SubCell"/>
</dbReference>
<evidence type="ECO:0000256" key="3">
    <source>
        <dbReference type="SAM" id="Coils"/>
    </source>
</evidence>
<dbReference type="InterPro" id="IPR036034">
    <property type="entry name" value="PDZ_sf"/>
</dbReference>
<dbReference type="Gene3D" id="2.30.42.10">
    <property type="match status" value="1"/>
</dbReference>
<dbReference type="Proteomes" id="UP001152747">
    <property type="component" value="Unassembled WGS sequence"/>
</dbReference>
<dbReference type="InterPro" id="IPR001478">
    <property type="entry name" value="PDZ"/>
</dbReference>
<protein>
    <recommendedName>
        <fullName evidence="5">PDZ domain-containing protein</fullName>
    </recommendedName>
</protein>
<feature type="compositionally biased region" description="Low complexity" evidence="4">
    <location>
        <begin position="1"/>
        <end position="19"/>
    </location>
</feature>
<feature type="coiled-coil region" evidence="3">
    <location>
        <begin position="150"/>
        <end position="177"/>
    </location>
</feature>
<comment type="caution">
    <text evidence="6">The sequence shown here is derived from an EMBL/GenBank/DDBJ whole genome shotgun (WGS) entry which is preliminary data.</text>
</comment>
<evidence type="ECO:0000313" key="7">
    <source>
        <dbReference type="Proteomes" id="UP001152747"/>
    </source>
</evidence>
<dbReference type="EMBL" id="CANHGI010000001">
    <property type="protein sequence ID" value="CAI5439174.1"/>
    <property type="molecule type" value="Genomic_DNA"/>
</dbReference>
<dbReference type="PROSITE" id="PS50106">
    <property type="entry name" value="PDZ"/>
    <property type="match status" value="1"/>
</dbReference>
<dbReference type="PANTHER" id="PTHR15963:SF5">
    <property type="entry name" value="SHORT SPINDLE 6, ISOFORM A"/>
    <property type="match status" value="1"/>
</dbReference>
<evidence type="ECO:0000259" key="5">
    <source>
        <dbReference type="PROSITE" id="PS50106"/>
    </source>
</evidence>
<keyword evidence="3" id="KW-0175">Coiled coil</keyword>
<dbReference type="SUPFAM" id="SSF50156">
    <property type="entry name" value="PDZ domain-like"/>
    <property type="match status" value="1"/>
</dbReference>
<keyword evidence="2" id="KW-0963">Cytoplasm</keyword>
<evidence type="ECO:0000256" key="1">
    <source>
        <dbReference type="ARBA" id="ARBA00004496"/>
    </source>
</evidence>
<keyword evidence="7" id="KW-1185">Reference proteome</keyword>
<accession>A0A9P1I7U6</accession>
<gene>
    <name evidence="6" type="ORF">CAMP_LOCUS1811</name>
</gene>
<dbReference type="AlphaFoldDB" id="A0A9P1I7U6"/>
<dbReference type="PANTHER" id="PTHR15963">
    <property type="entry name" value="GENERAL RECEPTOR FOR PHOSPHOINOSITIDES 1-ASSOCIATED SCAFFOLD PROTEIN-RELATED"/>
    <property type="match status" value="1"/>
</dbReference>
<feature type="region of interest" description="Disordered" evidence="4">
    <location>
        <begin position="1"/>
        <end position="28"/>
    </location>
</feature>
<sequence>MDDSHSCTTNSTSTSSKFFETSEDAESKDDYPINDLLLTDIDSESSSQRSILLTRRSLDDSFGFALQSYVFKRSETDQFERITYIDYVSSGSPASRGGIRRGDMVIAVNGNCVITNSHSEIVESITNSLHVTLILVFKDIARIVSLTMRSIQLKCLLDTKKQELEEIEDQEKQLILDDGISELDISSTLYELDEELKNNSNSTDFRHLIRINSSSSMGSTQITRL</sequence>
<dbReference type="SMART" id="SM00228">
    <property type="entry name" value="PDZ"/>
    <property type="match status" value="1"/>
</dbReference>
<name>A0A9P1I7U6_9PELO</name>
<evidence type="ECO:0000256" key="4">
    <source>
        <dbReference type="SAM" id="MobiDB-lite"/>
    </source>
</evidence>
<comment type="subcellular location">
    <subcellularLocation>
        <location evidence="1">Cytoplasm</location>
    </subcellularLocation>
</comment>
<dbReference type="OrthoDB" id="10041077at2759"/>
<dbReference type="InterPro" id="IPR052122">
    <property type="entry name" value="Intracell_Traff_Signaling_Reg"/>
</dbReference>